<evidence type="ECO:0000313" key="3">
    <source>
        <dbReference type="Proteomes" id="UP000182624"/>
    </source>
</evidence>
<dbReference type="AlphaFoldDB" id="A0A1I5TWE1"/>
<dbReference type="PIRSF" id="PIRSF002825">
    <property type="entry name" value="CfbpA"/>
    <property type="match status" value="1"/>
</dbReference>
<gene>
    <name evidence="2" type="ORF">SAMN04487928_11064</name>
</gene>
<dbReference type="Pfam" id="PF13343">
    <property type="entry name" value="SBP_bac_6"/>
    <property type="match status" value="1"/>
</dbReference>
<keyword evidence="1" id="KW-0732">Signal</keyword>
<dbReference type="Proteomes" id="UP000182624">
    <property type="component" value="Unassembled WGS sequence"/>
</dbReference>
<dbReference type="InterPro" id="IPR026045">
    <property type="entry name" value="Ferric-bd"/>
</dbReference>
<keyword evidence="3" id="KW-1185">Reference proteome</keyword>
<proteinExistence type="predicted"/>
<dbReference type="SUPFAM" id="SSF53850">
    <property type="entry name" value="Periplasmic binding protein-like II"/>
    <property type="match status" value="1"/>
</dbReference>
<sequence>MLLISSCGNSKRQEQIDYISEKYSVSEENQLIVYTSHKEEVYLPIIREFENRTGIWVEVHAGGTAEMMQKAKEASEQGACDVMFGGGIESYEAQKDIFLPYKTSEVQYLDKAYVSEEGAWTAFTELPIVFIYNRKLVSSSEAPREWKDLFDEKWKGKIAYADLNNSGTSFTIISTMEQLFHESYETLLPRFYEQLDGNILKSSGDIIPEVSDGDCLIGITLEETAKKYIELGYEISIIYPNDGTSTVPDGCAMLKNAPHSYNAGKFIDFVVSYDTQQYAMDYFYRRPVRTDVELTSSYGTIKEISFDVKKSADEETKVFSLWNELTNKED</sequence>
<evidence type="ECO:0000256" key="1">
    <source>
        <dbReference type="ARBA" id="ARBA00022729"/>
    </source>
</evidence>
<dbReference type="EMBL" id="FOXO01000010">
    <property type="protein sequence ID" value="SFP87375.1"/>
    <property type="molecule type" value="Genomic_DNA"/>
</dbReference>
<reference evidence="3" key="1">
    <citation type="submission" date="2016-10" db="EMBL/GenBank/DDBJ databases">
        <authorList>
            <person name="Varghese N."/>
            <person name="Submissions S."/>
        </authorList>
    </citation>
    <scope>NUCLEOTIDE SEQUENCE [LARGE SCALE GENOMIC DNA]</scope>
    <source>
        <strain evidence="3">P18</strain>
    </source>
</reference>
<protein>
    <submittedName>
        <fullName evidence="2">Iron(III) transport system substrate-binding protein</fullName>
    </submittedName>
</protein>
<dbReference type="PANTHER" id="PTHR30006:SF24">
    <property type="entry name" value="SLL0237 PROTEIN"/>
    <property type="match status" value="1"/>
</dbReference>
<evidence type="ECO:0000313" key="2">
    <source>
        <dbReference type="EMBL" id="SFP87375.1"/>
    </source>
</evidence>
<name>A0A1I5TWE1_9FIRM</name>
<dbReference type="Gene3D" id="3.40.190.10">
    <property type="entry name" value="Periplasmic binding protein-like II"/>
    <property type="match status" value="2"/>
</dbReference>
<dbReference type="PANTHER" id="PTHR30006">
    <property type="entry name" value="THIAMINE-BINDING PERIPLASMIC PROTEIN-RELATED"/>
    <property type="match status" value="1"/>
</dbReference>
<accession>A0A1I5TWE1</accession>
<organism evidence="2 3">
    <name type="scientific">Butyrivibrio proteoclasticus</name>
    <dbReference type="NCBI Taxonomy" id="43305"/>
    <lineage>
        <taxon>Bacteria</taxon>
        <taxon>Bacillati</taxon>
        <taxon>Bacillota</taxon>
        <taxon>Clostridia</taxon>
        <taxon>Lachnospirales</taxon>
        <taxon>Lachnospiraceae</taxon>
        <taxon>Butyrivibrio</taxon>
    </lineage>
</organism>